<protein>
    <submittedName>
        <fullName evidence="3">Uncharacterized protein</fullName>
    </submittedName>
</protein>
<keyword evidence="2" id="KW-0012">Acyltransferase</keyword>
<reference evidence="3" key="1">
    <citation type="submission" date="2018-01" db="EMBL/GenBank/DDBJ databases">
        <authorList>
            <person name="Mao J.F."/>
        </authorList>
    </citation>
    <scope>NUCLEOTIDE SEQUENCE</scope>
    <source>
        <strain evidence="3">Huo1</strain>
        <tissue evidence="3">Leaf</tissue>
    </source>
</reference>
<dbReference type="AlphaFoldDB" id="A0A8X8WIE5"/>
<dbReference type="EMBL" id="PNBA02000017">
    <property type="protein sequence ID" value="KAG6395195.1"/>
    <property type="molecule type" value="Genomic_DNA"/>
</dbReference>
<dbReference type="InterPro" id="IPR051504">
    <property type="entry name" value="Plant_metabolite_acyltrans"/>
</dbReference>
<evidence type="ECO:0000256" key="2">
    <source>
        <dbReference type="ARBA" id="ARBA00023315"/>
    </source>
</evidence>
<dbReference type="InterPro" id="IPR023213">
    <property type="entry name" value="CAT-like_dom_sf"/>
</dbReference>
<dbReference type="OrthoDB" id="900212at2759"/>
<dbReference type="SUPFAM" id="SSF52777">
    <property type="entry name" value="CoA-dependent acyltransferases"/>
    <property type="match status" value="1"/>
</dbReference>
<dbReference type="Pfam" id="PF02458">
    <property type="entry name" value="Transferase"/>
    <property type="match status" value="1"/>
</dbReference>
<dbReference type="PANTHER" id="PTHR31625">
    <property type="match status" value="1"/>
</dbReference>
<gene>
    <name evidence="3" type="ORF">SASPL_145836</name>
</gene>
<evidence type="ECO:0000256" key="1">
    <source>
        <dbReference type="ARBA" id="ARBA00022679"/>
    </source>
</evidence>
<accession>A0A8X8WIE5</accession>
<keyword evidence="4" id="KW-1185">Reference proteome</keyword>
<reference evidence="3" key="2">
    <citation type="submission" date="2020-08" db="EMBL/GenBank/DDBJ databases">
        <title>Plant Genome Project.</title>
        <authorList>
            <person name="Zhang R.-G."/>
        </authorList>
    </citation>
    <scope>NUCLEOTIDE SEQUENCE</scope>
    <source>
        <strain evidence="3">Huo1</strain>
        <tissue evidence="3">Leaf</tissue>
    </source>
</reference>
<keyword evidence="1" id="KW-0808">Transferase</keyword>
<organism evidence="3">
    <name type="scientific">Salvia splendens</name>
    <name type="common">Scarlet sage</name>
    <dbReference type="NCBI Taxonomy" id="180675"/>
    <lineage>
        <taxon>Eukaryota</taxon>
        <taxon>Viridiplantae</taxon>
        <taxon>Streptophyta</taxon>
        <taxon>Embryophyta</taxon>
        <taxon>Tracheophyta</taxon>
        <taxon>Spermatophyta</taxon>
        <taxon>Magnoliopsida</taxon>
        <taxon>eudicotyledons</taxon>
        <taxon>Gunneridae</taxon>
        <taxon>Pentapetalae</taxon>
        <taxon>asterids</taxon>
        <taxon>lamiids</taxon>
        <taxon>Lamiales</taxon>
        <taxon>Lamiaceae</taxon>
        <taxon>Nepetoideae</taxon>
        <taxon>Mentheae</taxon>
        <taxon>Salviinae</taxon>
        <taxon>Salvia</taxon>
        <taxon>Salvia subgen. Calosphace</taxon>
        <taxon>core Calosphace</taxon>
    </lineage>
</organism>
<dbReference type="Proteomes" id="UP000298416">
    <property type="component" value="Unassembled WGS sequence"/>
</dbReference>
<proteinExistence type="predicted"/>
<comment type="caution">
    <text evidence="3">The sequence shown here is derived from an EMBL/GenBank/DDBJ whole genome shotgun (WGS) entry which is preliminary data.</text>
</comment>
<dbReference type="Gene3D" id="3.30.559.10">
    <property type="entry name" value="Chloramphenicol acetyltransferase-like domain"/>
    <property type="match status" value="2"/>
</dbReference>
<evidence type="ECO:0000313" key="4">
    <source>
        <dbReference type="Proteomes" id="UP000298416"/>
    </source>
</evidence>
<dbReference type="GO" id="GO:0016747">
    <property type="term" value="F:acyltransferase activity, transferring groups other than amino-acyl groups"/>
    <property type="evidence" value="ECO:0007669"/>
    <property type="project" value="UniProtKB-ARBA"/>
</dbReference>
<sequence length="445" mass="49193">MAVKIIESYSVSPPSGTAAEQTFHLLHFDMIWLDFVLTETLYFYPLKCSQSHFLDTIIGNLKHSLSLTLKHFLPLSSKIIFPLSSAATPVSRYTAGDSISLTIATCDNDFSHVVSNRPKAADGLHHLVPQMPAAAYSSDEIKFSPLAIQLTLLPNQGICIGFTHHHSICDATNLSAFVHTWASINKSNVINQLPFYGRDSVQDSTKLTISYWNQFKTIRPTVSLTLPLPSDKVRATFHLTDSQIDKLKTLVIIKKPSIGRPSTFVVVCAYLWSCLAKSAGEVVENGDETEYLSSPVNCRQRLDPPLPENYFGNCLIHMIAVSSHGILKGDEGFAAAAEAVAAAVKSVQKRTSVLEYFERRSEIISELKGKRLVRVAGSSKLDEYGADYGWGRAVKYECIHTDFHGAVNICKARQGGIELGFSMSKAKMDSFVDVFNKYLYINSNL</sequence>
<evidence type="ECO:0000313" key="3">
    <source>
        <dbReference type="EMBL" id="KAG6395195.1"/>
    </source>
</evidence>
<name>A0A8X8WIE5_SALSN</name>